<dbReference type="NCBIfam" id="TIGR03776">
    <property type="entry name" value="RPE5"/>
    <property type="match status" value="1"/>
</dbReference>
<proteinExistence type="predicted"/>
<reference evidence="2" key="1">
    <citation type="submission" date="2012-02" db="EMBL/GenBank/DDBJ databases">
        <title>Complete genome sequence of Rickettsia montanensis strain OSU 85-930.</title>
        <authorList>
            <person name="Johnson S.L."/>
            <person name="Munk A.C."/>
            <person name="Han S."/>
            <person name="Bruce D.C."/>
            <person name="Dasch G.A."/>
        </authorList>
    </citation>
    <scope>NUCLEOTIDE SEQUENCE [LARGE SCALE GENOMIC DNA]</scope>
    <source>
        <strain evidence="2">OSU 85-930</strain>
    </source>
</reference>
<organism evidence="1 2">
    <name type="scientific">Rickettsia montanensis (strain OSU 85-930)</name>
    <dbReference type="NCBI Taxonomy" id="1105114"/>
    <lineage>
        <taxon>Bacteria</taxon>
        <taxon>Pseudomonadati</taxon>
        <taxon>Pseudomonadota</taxon>
        <taxon>Alphaproteobacteria</taxon>
        <taxon>Rickettsiales</taxon>
        <taxon>Rickettsiaceae</taxon>
        <taxon>Rickettsieae</taxon>
        <taxon>Rickettsia</taxon>
        <taxon>spotted fever group</taxon>
    </lineage>
</organism>
<gene>
    <name evidence="1" type="ordered locus">MCI_00040</name>
</gene>
<evidence type="ECO:0000313" key="2">
    <source>
        <dbReference type="Proteomes" id="UP000008008"/>
    </source>
</evidence>
<dbReference type="KEGG" id="rmo:MCI_00040"/>
<dbReference type="HOGENOM" id="CLU_218412_0_0_5"/>
<dbReference type="Proteomes" id="UP000008008">
    <property type="component" value="Chromosome"/>
</dbReference>
<evidence type="ECO:0000313" key="1">
    <source>
        <dbReference type="EMBL" id="AFC72986.1"/>
    </source>
</evidence>
<dbReference type="RefSeq" id="WP_014409131.1">
    <property type="nucleotide sequence ID" value="NC_017043.1"/>
</dbReference>
<protein>
    <submittedName>
        <fullName evidence="1">Uncharacterized protein</fullName>
    </submittedName>
</protein>
<keyword evidence="2" id="KW-1185">Reference proteome</keyword>
<dbReference type="EMBL" id="CP003340">
    <property type="protein sequence ID" value="AFC72986.1"/>
    <property type="molecule type" value="Genomic_DNA"/>
</dbReference>
<sequence>MEKSKEYVSRGTERILIREHPRTYQDDLANFPN</sequence>
<accession>H8KA09</accession>
<dbReference type="InterPro" id="IPR022438">
    <property type="entry name" value="RPE5"/>
</dbReference>
<dbReference type="AlphaFoldDB" id="H8KA09"/>
<name>H8KA09_RICMS</name>